<dbReference type="Proteomes" id="UP000276776">
    <property type="component" value="Unassembled WGS sequence"/>
</dbReference>
<dbReference type="SMART" id="SM00668">
    <property type="entry name" value="CTLH"/>
    <property type="match status" value="1"/>
</dbReference>
<dbReference type="SUPFAM" id="SSF57850">
    <property type="entry name" value="RING/U-box"/>
    <property type="match status" value="1"/>
</dbReference>
<sequence length="388" mass="44532">MVDLVINRVNRVANTLESIKNHWIPIIVRQIEQLRHMYDELLVDDDPEAELSVTAQVLLEQGVDKLCHSLSEMARQHRSTHQMLSKIGRTIDKNFVADLSSVMKIDKNIETDPRLHSRVNALIINHLTSCGKFEVADILAREAQLPPSDGLECNVDEVRHLMDSFHNKDMLPAIEWLKQNACREEDLIYELQKQHFVKLLEDGKTMEALEYSRQLTKHPDELRQLLWLIVARDRKERCPDLFDPILLEQIEVRLARVMSKSENYLSQILELGIKLIPSLISLRHLMANRSLESIFQGDELPVEVGMPNPAHSVFTCPILKLQCTDQNPPMRLSCGHVISREALHKLAQTGRFVPPANLAPSNTFSHIRLKCPYCPVESLVTEAKRVYF</sequence>
<dbReference type="PANTHER" id="PTHR12170:SF3">
    <property type="entry name" value="GH10162P"/>
    <property type="match status" value="1"/>
</dbReference>
<dbReference type="InterPro" id="IPR044063">
    <property type="entry name" value="ZF_RING_GID"/>
</dbReference>
<dbReference type="GO" id="GO:0034657">
    <property type="term" value="C:GID complex"/>
    <property type="evidence" value="ECO:0007669"/>
    <property type="project" value="TreeGrafter"/>
</dbReference>
<dbReference type="InterPro" id="IPR024964">
    <property type="entry name" value="CTLH/CRA"/>
</dbReference>
<evidence type="ECO:0000256" key="3">
    <source>
        <dbReference type="ARBA" id="ARBA00022723"/>
    </source>
</evidence>
<proteinExistence type="predicted"/>
<dbReference type="PROSITE" id="PS50896">
    <property type="entry name" value="LISH"/>
    <property type="match status" value="1"/>
</dbReference>
<dbReference type="OMA" id="FEATNND"/>
<dbReference type="STRING" id="103827.A0A0N5CYQ2"/>
<dbReference type="GO" id="GO:0061630">
    <property type="term" value="F:ubiquitin protein ligase activity"/>
    <property type="evidence" value="ECO:0007669"/>
    <property type="project" value="InterPro"/>
</dbReference>
<dbReference type="PROSITE" id="PS51867">
    <property type="entry name" value="ZF_RING_GID"/>
    <property type="match status" value="1"/>
</dbReference>
<dbReference type="EMBL" id="UYYF01004348">
    <property type="protein sequence ID" value="VDN02836.1"/>
    <property type="molecule type" value="Genomic_DNA"/>
</dbReference>
<name>A0A0N5CYQ2_THECL</name>
<accession>A0A0N5CYQ2</accession>
<keyword evidence="2" id="KW-0963">Cytoplasm</keyword>
<dbReference type="Pfam" id="PF10607">
    <property type="entry name" value="CTLH"/>
    <property type="match status" value="1"/>
</dbReference>
<keyword evidence="3" id="KW-0479">Metal-binding</keyword>
<evidence type="ECO:0000256" key="2">
    <source>
        <dbReference type="ARBA" id="ARBA00022490"/>
    </source>
</evidence>
<dbReference type="PROSITE" id="PS50897">
    <property type="entry name" value="CTLH"/>
    <property type="match status" value="1"/>
</dbReference>
<evidence type="ECO:0000259" key="8">
    <source>
        <dbReference type="PROSITE" id="PS51867"/>
    </source>
</evidence>
<evidence type="ECO:0000256" key="6">
    <source>
        <dbReference type="PROSITE-ProRule" id="PRU01215"/>
    </source>
</evidence>
<dbReference type="InterPro" id="IPR045098">
    <property type="entry name" value="Fyv10_fam"/>
</dbReference>
<keyword evidence="10" id="KW-1185">Reference proteome</keyword>
<evidence type="ECO:0000313" key="11">
    <source>
        <dbReference type="WBParaSite" id="TCLT_0000558501-mRNA-1"/>
    </source>
</evidence>
<dbReference type="InterPro" id="IPR006594">
    <property type="entry name" value="LisH"/>
</dbReference>
<feature type="zinc finger region" description="RING-Gid-type" evidence="6">
    <location>
        <begin position="316"/>
        <end position="374"/>
    </location>
</feature>
<feature type="domain" description="CTLH" evidence="7">
    <location>
        <begin position="154"/>
        <end position="207"/>
    </location>
</feature>
<dbReference type="OrthoDB" id="1933281at2759"/>
<dbReference type="AlphaFoldDB" id="A0A0N5CYQ2"/>
<evidence type="ECO:0000313" key="10">
    <source>
        <dbReference type="Proteomes" id="UP000276776"/>
    </source>
</evidence>
<organism evidence="11">
    <name type="scientific">Thelazia callipaeda</name>
    <name type="common">Oriental eyeworm</name>
    <name type="synonym">Parasitic nematode</name>
    <dbReference type="NCBI Taxonomy" id="103827"/>
    <lineage>
        <taxon>Eukaryota</taxon>
        <taxon>Metazoa</taxon>
        <taxon>Ecdysozoa</taxon>
        <taxon>Nematoda</taxon>
        <taxon>Chromadorea</taxon>
        <taxon>Rhabditida</taxon>
        <taxon>Spirurina</taxon>
        <taxon>Spiruromorpha</taxon>
        <taxon>Thelazioidea</taxon>
        <taxon>Thelaziidae</taxon>
        <taxon>Thelazia</taxon>
    </lineage>
</organism>
<dbReference type="GO" id="GO:0005634">
    <property type="term" value="C:nucleus"/>
    <property type="evidence" value="ECO:0007669"/>
    <property type="project" value="TreeGrafter"/>
</dbReference>
<protein>
    <submittedName>
        <fullName evidence="11">CTLH domain-containing protein</fullName>
    </submittedName>
</protein>
<gene>
    <name evidence="9" type="ORF">TCLT_LOCUS5574</name>
</gene>
<reference evidence="9 10" key="2">
    <citation type="submission" date="2018-11" db="EMBL/GenBank/DDBJ databases">
        <authorList>
            <consortium name="Pathogen Informatics"/>
        </authorList>
    </citation>
    <scope>NUCLEOTIDE SEQUENCE [LARGE SCALE GENOMIC DNA]</scope>
</reference>
<comment type="subcellular location">
    <subcellularLocation>
        <location evidence="1">Cytoplasm</location>
    </subcellularLocation>
</comment>
<keyword evidence="5" id="KW-0862">Zinc</keyword>
<dbReference type="PANTHER" id="PTHR12170">
    <property type="entry name" value="MACROPHAGE ERYTHROBLAST ATTACHER-RELATED"/>
    <property type="match status" value="1"/>
</dbReference>
<dbReference type="InterPro" id="IPR037683">
    <property type="entry name" value="Rmd5_dRing"/>
</dbReference>
<dbReference type="WBParaSite" id="TCLT_0000558501-mRNA-1">
    <property type="protein sequence ID" value="TCLT_0000558501-mRNA-1"/>
    <property type="gene ID" value="TCLT_0000558501"/>
</dbReference>
<feature type="domain" description="RING-Gid-type" evidence="8">
    <location>
        <begin position="316"/>
        <end position="374"/>
    </location>
</feature>
<keyword evidence="4 6" id="KW-0863">Zinc-finger</keyword>
<dbReference type="GO" id="GO:0008270">
    <property type="term" value="F:zinc ion binding"/>
    <property type="evidence" value="ECO:0007669"/>
    <property type="project" value="UniProtKB-KW"/>
</dbReference>
<dbReference type="CDD" id="cd16652">
    <property type="entry name" value="dRING_Rmd5p-like"/>
    <property type="match status" value="1"/>
</dbReference>
<dbReference type="InterPro" id="IPR006595">
    <property type="entry name" value="CTLH_C"/>
</dbReference>
<dbReference type="GO" id="GO:0005737">
    <property type="term" value="C:cytoplasm"/>
    <property type="evidence" value="ECO:0007669"/>
    <property type="project" value="UniProtKB-SubCell"/>
</dbReference>
<reference evidence="11" key="1">
    <citation type="submission" date="2017-02" db="UniProtKB">
        <authorList>
            <consortium name="WormBaseParasite"/>
        </authorList>
    </citation>
    <scope>IDENTIFICATION</scope>
</reference>
<dbReference type="GO" id="GO:0043161">
    <property type="term" value="P:proteasome-mediated ubiquitin-dependent protein catabolic process"/>
    <property type="evidence" value="ECO:0007669"/>
    <property type="project" value="InterPro"/>
</dbReference>
<evidence type="ECO:0000259" key="7">
    <source>
        <dbReference type="PROSITE" id="PS50897"/>
    </source>
</evidence>
<evidence type="ECO:0000256" key="4">
    <source>
        <dbReference type="ARBA" id="ARBA00022771"/>
    </source>
</evidence>
<evidence type="ECO:0000256" key="1">
    <source>
        <dbReference type="ARBA" id="ARBA00004496"/>
    </source>
</evidence>
<evidence type="ECO:0000313" key="9">
    <source>
        <dbReference type="EMBL" id="VDN02836.1"/>
    </source>
</evidence>
<evidence type="ECO:0000256" key="5">
    <source>
        <dbReference type="ARBA" id="ARBA00022833"/>
    </source>
</evidence>